<gene>
    <name evidence="8" type="ORF">EH198_17675</name>
</gene>
<dbReference type="GO" id="GO:0005886">
    <property type="term" value="C:plasma membrane"/>
    <property type="evidence" value="ECO:0007669"/>
    <property type="project" value="UniProtKB-SubCell"/>
</dbReference>
<dbReference type="Proteomes" id="UP000282529">
    <property type="component" value="Unassembled WGS sequence"/>
</dbReference>
<name>A0A3N9P137_9BACL</name>
<protein>
    <submittedName>
        <fullName evidence="8">MFS transporter</fullName>
    </submittedName>
</protein>
<dbReference type="InterPro" id="IPR050382">
    <property type="entry name" value="MFS_Na/Anion_cotransporter"/>
</dbReference>
<evidence type="ECO:0000256" key="6">
    <source>
        <dbReference type="SAM" id="Phobius"/>
    </source>
</evidence>
<accession>A0A3N9P137</accession>
<feature type="transmembrane region" description="Helical" evidence="6">
    <location>
        <begin position="190"/>
        <end position="211"/>
    </location>
</feature>
<evidence type="ECO:0000256" key="4">
    <source>
        <dbReference type="ARBA" id="ARBA00022989"/>
    </source>
</evidence>
<dbReference type="InterPro" id="IPR036259">
    <property type="entry name" value="MFS_trans_sf"/>
</dbReference>
<dbReference type="GO" id="GO:0022857">
    <property type="term" value="F:transmembrane transporter activity"/>
    <property type="evidence" value="ECO:0007669"/>
    <property type="project" value="InterPro"/>
</dbReference>
<feature type="transmembrane region" description="Helical" evidence="6">
    <location>
        <begin position="394"/>
        <end position="411"/>
    </location>
</feature>
<dbReference type="SUPFAM" id="SSF103473">
    <property type="entry name" value="MFS general substrate transporter"/>
    <property type="match status" value="1"/>
</dbReference>
<feature type="transmembrane region" description="Helical" evidence="6">
    <location>
        <begin position="262"/>
        <end position="280"/>
    </location>
</feature>
<feature type="transmembrane region" description="Helical" evidence="6">
    <location>
        <begin position="130"/>
        <end position="151"/>
    </location>
</feature>
<evidence type="ECO:0000313" key="8">
    <source>
        <dbReference type="EMBL" id="RQW09911.1"/>
    </source>
</evidence>
<dbReference type="PANTHER" id="PTHR11662:SF399">
    <property type="entry name" value="FI19708P1-RELATED"/>
    <property type="match status" value="1"/>
</dbReference>
<feature type="transmembrane region" description="Helical" evidence="6">
    <location>
        <begin position="100"/>
        <end position="118"/>
    </location>
</feature>
<dbReference type="InterPro" id="IPR020846">
    <property type="entry name" value="MFS_dom"/>
</dbReference>
<evidence type="ECO:0000313" key="9">
    <source>
        <dbReference type="Proteomes" id="UP000282529"/>
    </source>
</evidence>
<keyword evidence="5 6" id="KW-0472">Membrane</keyword>
<proteinExistence type="predicted"/>
<reference evidence="8 9" key="1">
    <citation type="submission" date="2018-11" db="EMBL/GenBank/DDBJ databases">
        <title>Genome sequence of strain 7197.</title>
        <authorList>
            <person name="Gao J."/>
            <person name="Sun J."/>
        </authorList>
    </citation>
    <scope>NUCLEOTIDE SEQUENCE [LARGE SCALE GENOMIC DNA]</scope>
    <source>
        <strain evidence="8 9">7197</strain>
    </source>
</reference>
<dbReference type="PROSITE" id="PS50850">
    <property type="entry name" value="MFS"/>
    <property type="match status" value="1"/>
</dbReference>
<feature type="transmembrane region" description="Helical" evidence="6">
    <location>
        <begin position="417"/>
        <end position="438"/>
    </location>
</feature>
<feature type="domain" description="Major facilitator superfamily (MFS) profile" evidence="7">
    <location>
        <begin position="34"/>
        <end position="440"/>
    </location>
</feature>
<dbReference type="Gene3D" id="1.20.1250.20">
    <property type="entry name" value="MFS general substrate transporter like domains"/>
    <property type="match status" value="2"/>
</dbReference>
<keyword evidence="9" id="KW-1185">Reference proteome</keyword>
<feature type="transmembrane region" description="Helical" evidence="6">
    <location>
        <begin position="32"/>
        <end position="59"/>
    </location>
</feature>
<feature type="transmembrane region" description="Helical" evidence="6">
    <location>
        <begin position="353"/>
        <end position="373"/>
    </location>
</feature>
<evidence type="ECO:0000256" key="3">
    <source>
        <dbReference type="ARBA" id="ARBA00022692"/>
    </source>
</evidence>
<feature type="transmembrane region" description="Helical" evidence="6">
    <location>
        <begin position="300"/>
        <end position="324"/>
    </location>
</feature>
<feature type="transmembrane region" description="Helical" evidence="6">
    <location>
        <begin position="71"/>
        <end position="93"/>
    </location>
</feature>
<dbReference type="PANTHER" id="PTHR11662">
    <property type="entry name" value="SOLUTE CARRIER FAMILY 17"/>
    <property type="match status" value="1"/>
</dbReference>
<dbReference type="Pfam" id="PF07690">
    <property type="entry name" value="MFS_1"/>
    <property type="match status" value="1"/>
</dbReference>
<evidence type="ECO:0000256" key="2">
    <source>
        <dbReference type="ARBA" id="ARBA00022448"/>
    </source>
</evidence>
<evidence type="ECO:0000259" key="7">
    <source>
        <dbReference type="PROSITE" id="PS50850"/>
    </source>
</evidence>
<organism evidence="8 9">
    <name type="scientific">Paenibacillus rhizophilus</name>
    <dbReference type="NCBI Taxonomy" id="1850366"/>
    <lineage>
        <taxon>Bacteria</taxon>
        <taxon>Bacillati</taxon>
        <taxon>Bacillota</taxon>
        <taxon>Bacilli</taxon>
        <taxon>Bacillales</taxon>
        <taxon>Paenibacillaceae</taxon>
        <taxon>Paenibacillus</taxon>
    </lineage>
</organism>
<keyword evidence="4 6" id="KW-1133">Transmembrane helix</keyword>
<keyword evidence="3 6" id="KW-0812">Transmembrane</keyword>
<comment type="subcellular location">
    <subcellularLocation>
        <location evidence="1">Cell membrane</location>
        <topology evidence="1">Multi-pass membrane protein</topology>
    </subcellularLocation>
</comment>
<evidence type="ECO:0000256" key="1">
    <source>
        <dbReference type="ARBA" id="ARBA00004651"/>
    </source>
</evidence>
<keyword evidence="2" id="KW-0813">Transport</keyword>
<evidence type="ECO:0000256" key="5">
    <source>
        <dbReference type="ARBA" id="ARBA00023136"/>
    </source>
</evidence>
<dbReference type="OrthoDB" id="9773404at2"/>
<sequence>MLLRSDIEKGDEHMRQSKNPVKKLDAPPVYRWYVLIIHVIVFAHFFMSLQLISVFGITIQREWKITVTEVTLLITSSMIAYTLFPLIGGAWGAKWGPRKTVTAGILINTAVTLLFPVAGDSYTAILALRFFQGISGGLIIGAIVGGTSVWFPTRQRGIASGILFGFQGVGFSVPSIVGPMLTDTGMSWQMASAIMVCVPGVILAAVVYFTVKGLNEVYPGVTSIDHLLGGNNVPQQNPRTATGNLKYIKPKTMKEALRRSRVWAAAVYVFVNGWLIYGLSSFLPRLLSVDLEIPEKTASAMLGATFFVTFVAAPLGGIISDFVFKGRRYPVLLIGALLSVVTIVAVPHTSIKWLGFMLILAFASTSIVSGPFWSLPSELVDSKAAIRSSSMYTIFGNGGGAVAAPILAYFSEAAGSGIIALYICVALAAAGAVSALFIRQ</sequence>
<feature type="transmembrane region" description="Helical" evidence="6">
    <location>
        <begin position="158"/>
        <end position="178"/>
    </location>
</feature>
<dbReference type="EMBL" id="RQPI01000011">
    <property type="protein sequence ID" value="RQW09911.1"/>
    <property type="molecule type" value="Genomic_DNA"/>
</dbReference>
<comment type="caution">
    <text evidence="8">The sequence shown here is derived from an EMBL/GenBank/DDBJ whole genome shotgun (WGS) entry which is preliminary data.</text>
</comment>
<feature type="transmembrane region" description="Helical" evidence="6">
    <location>
        <begin position="331"/>
        <end position="347"/>
    </location>
</feature>
<dbReference type="InterPro" id="IPR011701">
    <property type="entry name" value="MFS"/>
</dbReference>
<dbReference type="AlphaFoldDB" id="A0A3N9P137"/>